<feature type="chain" id="PRO_5039365302" description="Secreted protein" evidence="1">
    <location>
        <begin position="22"/>
        <end position="184"/>
    </location>
</feature>
<protein>
    <recommendedName>
        <fullName evidence="4">Secreted protein</fullName>
    </recommendedName>
</protein>
<proteinExistence type="predicted"/>
<name>A0A918HXY1_9ACTN</name>
<evidence type="ECO:0000313" key="3">
    <source>
        <dbReference type="Proteomes" id="UP000636661"/>
    </source>
</evidence>
<dbReference type="PROSITE" id="PS51318">
    <property type="entry name" value="TAT"/>
    <property type="match status" value="1"/>
</dbReference>
<reference evidence="2" key="2">
    <citation type="submission" date="2020-09" db="EMBL/GenBank/DDBJ databases">
        <authorList>
            <person name="Sun Q."/>
            <person name="Ohkuma M."/>
        </authorList>
    </citation>
    <scope>NUCLEOTIDE SEQUENCE</scope>
    <source>
        <strain evidence="2">JCM 4391</strain>
    </source>
</reference>
<organism evidence="2 3">
    <name type="scientific">Streptomyces lavendofoliae</name>
    <dbReference type="NCBI Taxonomy" id="67314"/>
    <lineage>
        <taxon>Bacteria</taxon>
        <taxon>Bacillati</taxon>
        <taxon>Actinomycetota</taxon>
        <taxon>Actinomycetes</taxon>
        <taxon>Kitasatosporales</taxon>
        <taxon>Streptomycetaceae</taxon>
        <taxon>Streptomyces</taxon>
    </lineage>
</organism>
<keyword evidence="3" id="KW-1185">Reference proteome</keyword>
<feature type="signal peptide" evidence="1">
    <location>
        <begin position="1"/>
        <end position="21"/>
    </location>
</feature>
<comment type="caution">
    <text evidence="2">The sequence shown here is derived from an EMBL/GenBank/DDBJ whole genome shotgun (WGS) entry which is preliminary data.</text>
</comment>
<dbReference type="AlphaFoldDB" id="A0A918HXY1"/>
<keyword evidence="1" id="KW-0732">Signal</keyword>
<dbReference type="InterPro" id="IPR006311">
    <property type="entry name" value="TAT_signal"/>
</dbReference>
<dbReference type="EMBL" id="BMTP01000006">
    <property type="protein sequence ID" value="GGU37823.1"/>
    <property type="molecule type" value="Genomic_DNA"/>
</dbReference>
<accession>A0A918HXY1</accession>
<evidence type="ECO:0000313" key="2">
    <source>
        <dbReference type="EMBL" id="GGU37823.1"/>
    </source>
</evidence>
<evidence type="ECO:0008006" key="4">
    <source>
        <dbReference type="Google" id="ProtNLM"/>
    </source>
</evidence>
<reference evidence="2" key="1">
    <citation type="journal article" date="2014" name="Int. J. Syst. Evol. Microbiol.">
        <title>Complete genome sequence of Corynebacterium casei LMG S-19264T (=DSM 44701T), isolated from a smear-ripened cheese.</title>
        <authorList>
            <consortium name="US DOE Joint Genome Institute (JGI-PGF)"/>
            <person name="Walter F."/>
            <person name="Albersmeier A."/>
            <person name="Kalinowski J."/>
            <person name="Ruckert C."/>
        </authorList>
    </citation>
    <scope>NUCLEOTIDE SEQUENCE</scope>
    <source>
        <strain evidence="2">JCM 4391</strain>
    </source>
</reference>
<evidence type="ECO:0000256" key="1">
    <source>
        <dbReference type="SAM" id="SignalP"/>
    </source>
</evidence>
<sequence>MSRVRRTLTAMTMATALTATLAGGTVAAAEAGTMAQGGKCTYNKLGKPTFRSHKGKGDAKYDNGETKKYGRELILSTGTGPSDDNSAALLSGKVRKGDSVWVDISHDKGKNWKTCGRVTADKDDKKVYSSWYAHYRKGTITKRVIRACAKTTTGKAGNTKRVTWCADVGDVKSKSGGYWWSDKD</sequence>
<dbReference type="Proteomes" id="UP000636661">
    <property type="component" value="Unassembled WGS sequence"/>
</dbReference>
<gene>
    <name evidence="2" type="ORF">GCM10010274_26370</name>
</gene>